<organism evidence="7 8">
    <name type="scientific">Planotetraspora silvatica</name>
    <dbReference type="NCBI Taxonomy" id="234614"/>
    <lineage>
        <taxon>Bacteria</taxon>
        <taxon>Bacillati</taxon>
        <taxon>Actinomycetota</taxon>
        <taxon>Actinomycetes</taxon>
        <taxon>Streptosporangiales</taxon>
        <taxon>Streptosporangiaceae</taxon>
        <taxon>Planotetraspora</taxon>
    </lineage>
</organism>
<reference evidence="7" key="1">
    <citation type="submission" date="2021-01" db="EMBL/GenBank/DDBJ databases">
        <title>Whole genome shotgun sequence of Planotetraspora silvatica NBRC 100141.</title>
        <authorList>
            <person name="Komaki H."/>
            <person name="Tamura T."/>
        </authorList>
    </citation>
    <scope>NUCLEOTIDE SEQUENCE</scope>
    <source>
        <strain evidence="7">NBRC 100141</strain>
    </source>
</reference>
<sequence length="339" mass="34995">MSVVVDEPAVRDGGGTSRRRHGRTLTAVALVLVFAVFPLFMSPFANLQVTLILVYAVAILGLDILVGWTGQVSLGQSAFFGIGAYGVAAGAVHGWPVWAGLLLGTAVAGVVGCLVAIPAARLRGYALGMITLTLPVVAVPLAKRMEAVTGGAQGLNVTIVQAPAWTGLAADQWRYYVVGVGAAIVFALAAALRRGRFGRAFDAVRVNEALATAQGVHVTRYKVLAFTLSAVYGGVAGVLYVVAVQFISPETLILTLSISMLAGLAIGGLRSLLGCVLGAAFYVVVPNLTGSVSAGQSYLLYGVCLLVVMLLMPRGVAPALGHAVRRVANRRERAAASGE</sequence>
<evidence type="ECO:0000256" key="1">
    <source>
        <dbReference type="ARBA" id="ARBA00004651"/>
    </source>
</evidence>
<dbReference type="CDD" id="cd06581">
    <property type="entry name" value="TM_PBP1_LivM_like"/>
    <property type="match status" value="1"/>
</dbReference>
<protein>
    <submittedName>
        <fullName evidence="7">Branched-chain amino acid ABC transporter permease</fullName>
    </submittedName>
</protein>
<keyword evidence="3 6" id="KW-0812">Transmembrane</keyword>
<proteinExistence type="predicted"/>
<feature type="transmembrane region" description="Helical" evidence="6">
    <location>
        <begin position="24"/>
        <end position="41"/>
    </location>
</feature>
<dbReference type="PANTHER" id="PTHR30482">
    <property type="entry name" value="HIGH-AFFINITY BRANCHED-CHAIN AMINO ACID TRANSPORT SYSTEM PERMEASE"/>
    <property type="match status" value="1"/>
</dbReference>
<evidence type="ECO:0000256" key="5">
    <source>
        <dbReference type="ARBA" id="ARBA00023136"/>
    </source>
</evidence>
<feature type="transmembrane region" description="Helical" evidence="6">
    <location>
        <begin position="47"/>
        <end position="66"/>
    </location>
</feature>
<dbReference type="InterPro" id="IPR043428">
    <property type="entry name" value="LivM-like"/>
</dbReference>
<feature type="transmembrane region" description="Helical" evidence="6">
    <location>
        <begin position="223"/>
        <end position="247"/>
    </location>
</feature>
<feature type="transmembrane region" description="Helical" evidence="6">
    <location>
        <begin position="297"/>
        <end position="316"/>
    </location>
</feature>
<dbReference type="EMBL" id="BOOQ01000007">
    <property type="protein sequence ID" value="GII45038.1"/>
    <property type="molecule type" value="Genomic_DNA"/>
</dbReference>
<gene>
    <name evidence="7" type="primary">livM</name>
    <name evidence="7" type="ORF">Psi02_14620</name>
</gene>
<feature type="transmembrane region" description="Helical" evidence="6">
    <location>
        <begin position="124"/>
        <end position="142"/>
    </location>
</feature>
<comment type="caution">
    <text evidence="7">The sequence shown here is derived from an EMBL/GenBank/DDBJ whole genome shotgun (WGS) entry which is preliminary data.</text>
</comment>
<feature type="transmembrane region" description="Helical" evidence="6">
    <location>
        <begin position="173"/>
        <end position="192"/>
    </location>
</feature>
<dbReference type="GO" id="GO:0005886">
    <property type="term" value="C:plasma membrane"/>
    <property type="evidence" value="ECO:0007669"/>
    <property type="project" value="UniProtKB-SubCell"/>
</dbReference>
<evidence type="ECO:0000256" key="4">
    <source>
        <dbReference type="ARBA" id="ARBA00022989"/>
    </source>
</evidence>
<dbReference type="Pfam" id="PF02653">
    <property type="entry name" value="BPD_transp_2"/>
    <property type="match status" value="1"/>
</dbReference>
<dbReference type="Proteomes" id="UP000644610">
    <property type="component" value="Unassembled WGS sequence"/>
</dbReference>
<keyword evidence="5 6" id="KW-0472">Membrane</keyword>
<evidence type="ECO:0000313" key="7">
    <source>
        <dbReference type="EMBL" id="GII45038.1"/>
    </source>
</evidence>
<evidence type="ECO:0000313" key="8">
    <source>
        <dbReference type="Proteomes" id="UP000644610"/>
    </source>
</evidence>
<dbReference type="GO" id="GO:0015658">
    <property type="term" value="F:branched-chain amino acid transmembrane transporter activity"/>
    <property type="evidence" value="ECO:0007669"/>
    <property type="project" value="InterPro"/>
</dbReference>
<accession>A0A8J3UGU8</accession>
<evidence type="ECO:0000256" key="2">
    <source>
        <dbReference type="ARBA" id="ARBA00022475"/>
    </source>
</evidence>
<dbReference type="PANTHER" id="PTHR30482:SF20">
    <property type="entry name" value="HIGH-AFFINITY BRANCHED-CHAIN AMINO ACID TRANSPORT SYSTEM PERMEASE PROTEIN LIVM"/>
    <property type="match status" value="1"/>
</dbReference>
<comment type="subcellular location">
    <subcellularLocation>
        <location evidence="1">Cell membrane</location>
        <topology evidence="1">Multi-pass membrane protein</topology>
    </subcellularLocation>
</comment>
<dbReference type="InterPro" id="IPR001851">
    <property type="entry name" value="ABC_transp_permease"/>
</dbReference>
<keyword evidence="8" id="KW-1185">Reference proteome</keyword>
<feature type="transmembrane region" description="Helical" evidence="6">
    <location>
        <begin position="98"/>
        <end position="117"/>
    </location>
</feature>
<dbReference type="RefSeq" id="WP_203972666.1">
    <property type="nucleotide sequence ID" value="NZ_BAAAKY010000028.1"/>
</dbReference>
<feature type="transmembrane region" description="Helical" evidence="6">
    <location>
        <begin position="253"/>
        <end position="285"/>
    </location>
</feature>
<keyword evidence="2" id="KW-1003">Cell membrane</keyword>
<name>A0A8J3UGU8_9ACTN</name>
<keyword evidence="4 6" id="KW-1133">Transmembrane helix</keyword>
<dbReference type="AlphaFoldDB" id="A0A8J3UGU8"/>
<evidence type="ECO:0000256" key="3">
    <source>
        <dbReference type="ARBA" id="ARBA00022692"/>
    </source>
</evidence>
<evidence type="ECO:0000256" key="6">
    <source>
        <dbReference type="SAM" id="Phobius"/>
    </source>
</evidence>